<dbReference type="Proteomes" id="UP000054516">
    <property type="component" value="Unassembled WGS sequence"/>
</dbReference>
<dbReference type="AlphaFoldDB" id="A0A1S8A557"/>
<protein>
    <submittedName>
        <fullName evidence="1">Putative nonselective cation channel</fullName>
    </submittedName>
</protein>
<keyword evidence="2" id="KW-1185">Reference proteome</keyword>
<dbReference type="EMBL" id="DF977448">
    <property type="protein sequence ID" value="GAW25238.1"/>
    <property type="molecule type" value="Genomic_DNA"/>
</dbReference>
<dbReference type="OrthoDB" id="406152at2759"/>
<accession>A0A1S8A557</accession>
<proteinExistence type="predicted"/>
<organism evidence="1">
    <name type="scientific">Rosellinia necatrix</name>
    <name type="common">White root-rot fungus</name>
    <dbReference type="NCBI Taxonomy" id="77044"/>
    <lineage>
        <taxon>Eukaryota</taxon>
        <taxon>Fungi</taxon>
        <taxon>Dikarya</taxon>
        <taxon>Ascomycota</taxon>
        <taxon>Pezizomycotina</taxon>
        <taxon>Sordariomycetes</taxon>
        <taxon>Xylariomycetidae</taxon>
        <taxon>Xylariales</taxon>
        <taxon>Xylariaceae</taxon>
        <taxon>Rosellinia</taxon>
    </lineage>
</organism>
<evidence type="ECO:0000313" key="2">
    <source>
        <dbReference type="Proteomes" id="UP000054516"/>
    </source>
</evidence>
<dbReference type="OMA" id="MVERMGW"/>
<evidence type="ECO:0000313" key="1">
    <source>
        <dbReference type="EMBL" id="GAW25238.1"/>
    </source>
</evidence>
<gene>
    <name evidence="1" type="ORF">SAMD00023353_0301880</name>
</gene>
<name>A0A1S8A557_ROSNE</name>
<reference evidence="1" key="1">
    <citation type="submission" date="2016-03" db="EMBL/GenBank/DDBJ databases">
        <title>Draft genome sequence of Rosellinia necatrix.</title>
        <authorList>
            <person name="Kanematsu S."/>
        </authorList>
    </citation>
    <scope>NUCLEOTIDE SEQUENCE [LARGE SCALE GENOMIC DNA]</scope>
    <source>
        <strain evidence="1">W97</strain>
    </source>
</reference>
<sequence length="96" mass="10775">MCLTNHFISRNCGHHWLAIRQPCWPGYGFSYCGTFVDGVAREPSPEYEIVGLCPACATPLGHYDRNLVRMVMDIRDGCRWGLGPSRDDPGVECVLM</sequence>